<evidence type="ECO:0000256" key="1">
    <source>
        <dbReference type="SAM" id="SignalP"/>
    </source>
</evidence>
<feature type="chain" id="PRO_5005847149" evidence="1">
    <location>
        <begin position="24"/>
        <end position="118"/>
    </location>
</feature>
<dbReference type="OrthoDB" id="6162547at2"/>
<dbReference type="PATRIC" id="fig|50340.43.peg.5670"/>
<proteinExistence type="predicted"/>
<evidence type="ECO:0000313" key="2">
    <source>
        <dbReference type="EMBL" id="KPA91416.1"/>
    </source>
</evidence>
<dbReference type="RefSeq" id="WP_054061512.1">
    <property type="nucleotide sequence ID" value="NZ_JSYZ01000007.1"/>
</dbReference>
<keyword evidence="1" id="KW-0732">Signal</keyword>
<keyword evidence="3" id="KW-1185">Reference proteome</keyword>
<organism evidence="2 3">
    <name type="scientific">Pseudomonas asplenii</name>
    <dbReference type="NCBI Taxonomy" id="53407"/>
    <lineage>
        <taxon>Bacteria</taxon>
        <taxon>Pseudomonadati</taxon>
        <taxon>Pseudomonadota</taxon>
        <taxon>Gammaproteobacteria</taxon>
        <taxon>Pseudomonadales</taxon>
        <taxon>Pseudomonadaceae</taxon>
        <taxon>Pseudomonas</taxon>
    </lineage>
</organism>
<feature type="signal peptide" evidence="1">
    <location>
        <begin position="1"/>
        <end position="23"/>
    </location>
</feature>
<reference evidence="2 3" key="1">
    <citation type="journal article" date="2015" name="PLoS ONE">
        <title>Rice-Infecting Pseudomonas Genomes Are Highly Accessorized and Harbor Multiple Putative Virulence Mechanisms to Cause Sheath Brown Rot.</title>
        <authorList>
            <person name="Quibod I.L."/>
            <person name="Grande G."/>
            <person name="Oreiro E.G."/>
            <person name="Borja F.N."/>
            <person name="Dossa G.S."/>
            <person name="Mauleon R."/>
            <person name="Cruz C.V."/>
            <person name="Oliva R."/>
        </authorList>
    </citation>
    <scope>NUCLEOTIDE SEQUENCE [LARGE SCALE GENOMIC DNA]</scope>
    <source>
        <strain evidence="2 3">IRRI 6609</strain>
    </source>
</reference>
<comment type="caution">
    <text evidence="2">The sequence shown here is derived from an EMBL/GenBank/DDBJ whole genome shotgun (WGS) entry which is preliminary data.</text>
</comment>
<dbReference type="STRING" id="50340.PF66_02299"/>
<protein>
    <submittedName>
        <fullName evidence="2">Uncharacterized protein</fullName>
    </submittedName>
</protein>
<sequence length="118" mass="12680" precursor="true">MIDLLRRLTLLMLVLALPFNGMAGIDSSVEPCPMQAAGMNRMAGMQHDCCQDQDQDQGQSSHHGSKACKVGQECSTASVLQVNLAEPAMPFAAPGLADSYARNLLTRAAPDLWRPPRA</sequence>
<dbReference type="EMBL" id="JSYZ01000007">
    <property type="protein sequence ID" value="KPA91416.1"/>
    <property type="molecule type" value="Genomic_DNA"/>
</dbReference>
<dbReference type="AlphaFoldDB" id="A0A0N0E4L5"/>
<dbReference type="Proteomes" id="UP000037931">
    <property type="component" value="Unassembled WGS sequence"/>
</dbReference>
<accession>A0A0N0E4L5</accession>
<name>A0A0N0E4L5_9PSED</name>
<gene>
    <name evidence="2" type="ORF">PF66_02299</name>
</gene>
<evidence type="ECO:0000313" key="3">
    <source>
        <dbReference type="Proteomes" id="UP000037931"/>
    </source>
</evidence>